<dbReference type="Pfam" id="PF00583">
    <property type="entry name" value="Acetyltransf_1"/>
    <property type="match status" value="1"/>
</dbReference>
<accession>A0A679JSM1</accession>
<dbReference type="PROSITE" id="PS51186">
    <property type="entry name" value="GNAT"/>
    <property type="match status" value="1"/>
</dbReference>
<organism evidence="2">
    <name type="scientific">Variovorax paradoxus</name>
    <dbReference type="NCBI Taxonomy" id="34073"/>
    <lineage>
        <taxon>Bacteria</taxon>
        <taxon>Pseudomonadati</taxon>
        <taxon>Pseudomonadota</taxon>
        <taxon>Betaproteobacteria</taxon>
        <taxon>Burkholderiales</taxon>
        <taxon>Comamonadaceae</taxon>
        <taxon>Variovorax</taxon>
    </lineage>
</organism>
<dbReference type="SUPFAM" id="SSF55729">
    <property type="entry name" value="Acyl-CoA N-acyltransferases (Nat)"/>
    <property type="match status" value="1"/>
</dbReference>
<dbReference type="InterPro" id="IPR016181">
    <property type="entry name" value="Acyl_CoA_acyltransferase"/>
</dbReference>
<feature type="domain" description="N-acetyltransferase" evidence="1">
    <location>
        <begin position="7"/>
        <end position="144"/>
    </location>
</feature>
<dbReference type="PANTHER" id="PTHR47237">
    <property type="entry name" value="SLL0310 PROTEIN"/>
    <property type="match status" value="1"/>
</dbReference>
<dbReference type="Gene3D" id="3.40.630.90">
    <property type="match status" value="1"/>
</dbReference>
<reference evidence="2" key="1">
    <citation type="submission" date="2019-12" db="EMBL/GenBank/DDBJ databases">
        <authorList>
            <person name="Cremers G."/>
        </authorList>
    </citation>
    <scope>NUCLEOTIDE SEQUENCE</scope>
    <source>
        <strain evidence="2">Vvax</strain>
    </source>
</reference>
<dbReference type="InterPro" id="IPR041496">
    <property type="entry name" value="YitH/HolE_GNAT"/>
</dbReference>
<gene>
    <name evidence="2" type="ORF">VVAX_05534</name>
</gene>
<sequence length="283" mass="29764">MAAPVVETLASITPQVAPMLDALVAASGWNQTARDWQLFARLGALHVVRDGTGTAIASGAVLPMQRVAWIGMILVMPEARGRGLGRAVFAHCLDQVKRAGQVAMLDATPQGEPLYASFGFVPLWRLTRWQREPVADAVHGHDQHRGGLEGLAALDAQALGIARPAVLGDLFEREGSRCVRNGAALGLVRAGRVAHHIGPLLAADERAAATLLAQAAHGTAGRIVVDVPDGRLAMAQALRDAGFTPRRGFVRMALDTRAQGYANEAAPTGQPAFIHAIAGPEFG</sequence>
<dbReference type="GO" id="GO:0016747">
    <property type="term" value="F:acyltransferase activity, transferring groups other than amino-acyl groups"/>
    <property type="evidence" value="ECO:0007669"/>
    <property type="project" value="InterPro"/>
</dbReference>
<dbReference type="InterPro" id="IPR000182">
    <property type="entry name" value="GNAT_dom"/>
</dbReference>
<dbReference type="RefSeq" id="WP_339093206.1">
    <property type="nucleotide sequence ID" value="NZ_LR743508.1"/>
</dbReference>
<dbReference type="PANTHER" id="PTHR47237:SF2">
    <property type="entry name" value="BLL4206 PROTEIN"/>
    <property type="match status" value="1"/>
</dbReference>
<dbReference type="EMBL" id="LR743508">
    <property type="protein sequence ID" value="CAA2109263.1"/>
    <property type="molecule type" value="Genomic_DNA"/>
</dbReference>
<proteinExistence type="predicted"/>
<dbReference type="CDD" id="cd04301">
    <property type="entry name" value="NAT_SF"/>
    <property type="match status" value="1"/>
</dbReference>
<evidence type="ECO:0000313" key="2">
    <source>
        <dbReference type="EMBL" id="CAA2109263.1"/>
    </source>
</evidence>
<protein>
    <recommendedName>
        <fullName evidence="1">N-acetyltransferase domain-containing protein</fullName>
    </recommendedName>
</protein>
<name>A0A679JSM1_VARPD</name>
<dbReference type="Pfam" id="PF18014">
    <property type="entry name" value="Acetyltransf_18"/>
    <property type="match status" value="1"/>
</dbReference>
<dbReference type="Gene3D" id="3.40.630.30">
    <property type="match status" value="1"/>
</dbReference>
<dbReference type="AlphaFoldDB" id="A0A679JSM1"/>
<evidence type="ECO:0000259" key="1">
    <source>
        <dbReference type="PROSITE" id="PS51186"/>
    </source>
</evidence>
<dbReference type="InterPro" id="IPR052729">
    <property type="entry name" value="Acyl/Acetyltrans_Enzymes"/>
</dbReference>